<evidence type="ECO:0000256" key="3">
    <source>
        <dbReference type="SAM" id="MobiDB-lite"/>
    </source>
</evidence>
<evidence type="ECO:0000313" key="5">
    <source>
        <dbReference type="EMBL" id="SFO88672.1"/>
    </source>
</evidence>
<dbReference type="GO" id="GO:0003700">
    <property type="term" value="F:DNA-binding transcription factor activity"/>
    <property type="evidence" value="ECO:0007669"/>
    <property type="project" value="TreeGrafter"/>
</dbReference>
<dbReference type="EMBL" id="FOWW01000001">
    <property type="protein sequence ID" value="SFO88672.1"/>
    <property type="molecule type" value="Genomic_DNA"/>
</dbReference>
<feature type="compositionally biased region" description="Basic and acidic residues" evidence="3">
    <location>
        <begin position="1"/>
        <end position="12"/>
    </location>
</feature>
<accession>A0A1I5KUW2</accession>
<keyword evidence="6" id="KW-1185">Reference proteome</keyword>
<dbReference type="PROSITE" id="PS50977">
    <property type="entry name" value="HTH_TETR_2"/>
    <property type="match status" value="1"/>
</dbReference>
<evidence type="ECO:0000256" key="2">
    <source>
        <dbReference type="PROSITE-ProRule" id="PRU00335"/>
    </source>
</evidence>
<feature type="domain" description="HTH tetR-type" evidence="4">
    <location>
        <begin position="48"/>
        <end position="108"/>
    </location>
</feature>
<dbReference type="Proteomes" id="UP000198727">
    <property type="component" value="Unassembled WGS sequence"/>
</dbReference>
<feature type="DNA-binding region" description="H-T-H motif" evidence="2">
    <location>
        <begin position="71"/>
        <end position="90"/>
    </location>
</feature>
<dbReference type="InterPro" id="IPR009057">
    <property type="entry name" value="Homeodomain-like_sf"/>
</dbReference>
<evidence type="ECO:0000259" key="4">
    <source>
        <dbReference type="PROSITE" id="PS50977"/>
    </source>
</evidence>
<dbReference type="InterPro" id="IPR001647">
    <property type="entry name" value="HTH_TetR"/>
</dbReference>
<evidence type="ECO:0000256" key="1">
    <source>
        <dbReference type="ARBA" id="ARBA00023125"/>
    </source>
</evidence>
<dbReference type="PANTHER" id="PTHR30055:SF174">
    <property type="entry name" value="TRANSCRIPTIONAL REGULATORY PROTEIN (PROBABLY TETR-FAMILY)-RELATED"/>
    <property type="match status" value="1"/>
</dbReference>
<evidence type="ECO:0000313" key="6">
    <source>
        <dbReference type="Proteomes" id="UP000198727"/>
    </source>
</evidence>
<dbReference type="STRING" id="587909.SAMN05421810_101299"/>
<protein>
    <submittedName>
        <fullName evidence="5">DNA-binding transcriptional regulator, AcrR family</fullName>
    </submittedName>
</protein>
<feature type="region of interest" description="Disordered" evidence="3">
    <location>
        <begin position="1"/>
        <end position="21"/>
    </location>
</feature>
<gene>
    <name evidence="5" type="ORF">SAMN05421810_101299</name>
</gene>
<dbReference type="PANTHER" id="PTHR30055">
    <property type="entry name" value="HTH-TYPE TRANSCRIPTIONAL REGULATOR RUTR"/>
    <property type="match status" value="1"/>
</dbReference>
<proteinExistence type="predicted"/>
<dbReference type="Pfam" id="PF00440">
    <property type="entry name" value="TetR_N"/>
    <property type="match status" value="1"/>
</dbReference>
<dbReference type="PRINTS" id="PR00455">
    <property type="entry name" value="HTHTETR"/>
</dbReference>
<sequence>MRRVRRWGDARAGRPSSLDSRVAGSATRDKMLVMSTDSVPRWRRLEPDERREQIFACAAELFGERPYAEVSTSDIAVRAGVARGLINHYFGTKRELYLAVVRRAMTVPHFAVELLPEGPLEVRAHAAVEWFLDMISKQEKMWLAAIAPEGIGRDPEVERILEDADRESADRVLEAVGIEPTNSRWDELNAVIRAYGGLVKAAGREWLVRGALDRREVHVLLTRTLITLVSEVFPAVQGDLEPQP</sequence>
<reference evidence="6" key="1">
    <citation type="submission" date="2016-10" db="EMBL/GenBank/DDBJ databases">
        <authorList>
            <person name="Varghese N."/>
            <person name="Submissions S."/>
        </authorList>
    </citation>
    <scope>NUCLEOTIDE SEQUENCE [LARGE SCALE GENOMIC DNA]</scope>
    <source>
        <strain evidence="6">CGMCC 4.5579</strain>
    </source>
</reference>
<dbReference type="InterPro" id="IPR050109">
    <property type="entry name" value="HTH-type_TetR-like_transc_reg"/>
</dbReference>
<keyword evidence="1 2" id="KW-0238">DNA-binding</keyword>
<dbReference type="AlphaFoldDB" id="A0A1I5KUW2"/>
<dbReference type="Gene3D" id="1.10.357.10">
    <property type="entry name" value="Tetracycline Repressor, domain 2"/>
    <property type="match status" value="1"/>
</dbReference>
<dbReference type="GO" id="GO:0000976">
    <property type="term" value="F:transcription cis-regulatory region binding"/>
    <property type="evidence" value="ECO:0007669"/>
    <property type="project" value="TreeGrafter"/>
</dbReference>
<organism evidence="5 6">
    <name type="scientific">Amycolatopsis arida</name>
    <dbReference type="NCBI Taxonomy" id="587909"/>
    <lineage>
        <taxon>Bacteria</taxon>
        <taxon>Bacillati</taxon>
        <taxon>Actinomycetota</taxon>
        <taxon>Actinomycetes</taxon>
        <taxon>Pseudonocardiales</taxon>
        <taxon>Pseudonocardiaceae</taxon>
        <taxon>Amycolatopsis</taxon>
    </lineage>
</organism>
<dbReference type="SUPFAM" id="SSF46689">
    <property type="entry name" value="Homeodomain-like"/>
    <property type="match status" value="1"/>
</dbReference>
<name>A0A1I5KUW2_9PSEU</name>